<dbReference type="EMBL" id="BAABJZ010000068">
    <property type="protein sequence ID" value="GAA4886972.1"/>
    <property type="molecule type" value="Genomic_DNA"/>
</dbReference>
<evidence type="ECO:0000313" key="3">
    <source>
        <dbReference type="Proteomes" id="UP001499988"/>
    </source>
</evidence>
<protein>
    <submittedName>
        <fullName evidence="2">Uncharacterized protein</fullName>
    </submittedName>
</protein>
<gene>
    <name evidence="2" type="ORF">GCM10023333_20540</name>
</gene>
<keyword evidence="1" id="KW-0732">Signal</keyword>
<reference evidence="3" key="1">
    <citation type="journal article" date="2019" name="Int. J. Syst. Evol. Microbiol.">
        <title>The Global Catalogue of Microorganisms (GCM) 10K type strain sequencing project: providing services to taxonomists for standard genome sequencing and annotation.</title>
        <authorList>
            <consortium name="The Broad Institute Genomics Platform"/>
            <consortium name="The Broad Institute Genome Sequencing Center for Infectious Disease"/>
            <person name="Wu L."/>
            <person name="Ma J."/>
        </authorList>
    </citation>
    <scope>NUCLEOTIDE SEQUENCE [LARGE SCALE GENOMIC DNA]</scope>
    <source>
        <strain evidence="3">JCM 18401</strain>
    </source>
</reference>
<dbReference type="RefSeq" id="WP_345335292.1">
    <property type="nucleotide sequence ID" value="NZ_BAABJZ010000068.1"/>
</dbReference>
<evidence type="ECO:0000256" key="1">
    <source>
        <dbReference type="SAM" id="SignalP"/>
    </source>
</evidence>
<sequence>MHPYLSRLAIWLVICFSLAFTTAAQADESLADMWFVTPNPGQSDQFEQALKTHLRFRQQNEDPRQWQVFVQVLGDQMDTYVIRNCCFGWDEIDGYRAWSVEQQAGAHWQETVAPLVATISHNYSSLDVANSHWPQDTSDYHYFGVTQYQIRPGHAAGVQSDVKALSEQAKAMEWPYHWSWSRPVAGAPSLMLVIPYRDHSAMAPADPNFFEALKQHMNSEKRAAKLMESWSSHFSATRYDVYRLRQDLSAR</sequence>
<evidence type="ECO:0000313" key="2">
    <source>
        <dbReference type="EMBL" id="GAA4886972.1"/>
    </source>
</evidence>
<keyword evidence="3" id="KW-1185">Reference proteome</keyword>
<accession>A0ABP9EW49</accession>
<feature type="signal peptide" evidence="1">
    <location>
        <begin position="1"/>
        <end position="26"/>
    </location>
</feature>
<feature type="chain" id="PRO_5046926797" evidence="1">
    <location>
        <begin position="27"/>
        <end position="251"/>
    </location>
</feature>
<comment type="caution">
    <text evidence="2">The sequence shown here is derived from an EMBL/GenBank/DDBJ whole genome shotgun (WGS) entry which is preliminary data.</text>
</comment>
<proteinExistence type="predicted"/>
<dbReference type="Proteomes" id="UP001499988">
    <property type="component" value="Unassembled WGS sequence"/>
</dbReference>
<name>A0ABP9EW49_9GAMM</name>
<organism evidence="2 3">
    <name type="scientific">Ferrimonas pelagia</name>
    <dbReference type="NCBI Taxonomy" id="1177826"/>
    <lineage>
        <taxon>Bacteria</taxon>
        <taxon>Pseudomonadati</taxon>
        <taxon>Pseudomonadota</taxon>
        <taxon>Gammaproteobacteria</taxon>
        <taxon>Alteromonadales</taxon>
        <taxon>Ferrimonadaceae</taxon>
        <taxon>Ferrimonas</taxon>
    </lineage>
</organism>